<dbReference type="AlphaFoldDB" id="A0A835XZ85"/>
<dbReference type="Proteomes" id="UP000612055">
    <property type="component" value="Unassembled WGS sequence"/>
</dbReference>
<keyword evidence="2" id="KW-0732">Signal</keyword>
<evidence type="ECO:0000313" key="3">
    <source>
        <dbReference type="EMBL" id="KAG2491738.1"/>
    </source>
</evidence>
<name>A0A835XZ85_9CHLO</name>
<evidence type="ECO:0000256" key="2">
    <source>
        <dbReference type="SAM" id="SignalP"/>
    </source>
</evidence>
<feature type="signal peptide" evidence="2">
    <location>
        <begin position="1"/>
        <end position="16"/>
    </location>
</feature>
<feature type="region of interest" description="Disordered" evidence="1">
    <location>
        <begin position="28"/>
        <end position="48"/>
    </location>
</feature>
<dbReference type="EMBL" id="JAEHOE010000050">
    <property type="protein sequence ID" value="KAG2491738.1"/>
    <property type="molecule type" value="Genomic_DNA"/>
</dbReference>
<feature type="chain" id="PRO_5032883481" evidence="2">
    <location>
        <begin position="17"/>
        <end position="165"/>
    </location>
</feature>
<proteinExistence type="predicted"/>
<keyword evidence="4" id="KW-1185">Reference proteome</keyword>
<gene>
    <name evidence="3" type="ORF">HYH03_009901</name>
</gene>
<evidence type="ECO:0000256" key="1">
    <source>
        <dbReference type="SAM" id="MobiDB-lite"/>
    </source>
</evidence>
<accession>A0A835XZ85</accession>
<reference evidence="3" key="1">
    <citation type="journal article" date="2020" name="bioRxiv">
        <title>Comparative genomics of Chlamydomonas.</title>
        <authorList>
            <person name="Craig R.J."/>
            <person name="Hasan A.R."/>
            <person name="Ness R.W."/>
            <person name="Keightley P.D."/>
        </authorList>
    </citation>
    <scope>NUCLEOTIDE SEQUENCE</scope>
    <source>
        <strain evidence="3">CCAP 11/70</strain>
    </source>
</reference>
<comment type="caution">
    <text evidence="3">The sequence shown here is derived from an EMBL/GenBank/DDBJ whole genome shotgun (WGS) entry which is preliminary data.</text>
</comment>
<evidence type="ECO:0000313" key="4">
    <source>
        <dbReference type="Proteomes" id="UP000612055"/>
    </source>
</evidence>
<feature type="compositionally biased region" description="Basic and acidic residues" evidence="1">
    <location>
        <begin position="29"/>
        <end position="44"/>
    </location>
</feature>
<sequence>MAAALIVLLLICVAAGAPAAAVSAVRSDSSVDERPLRREPHHDSFNINDMAGVTGGSGTTFPQFAGPDNAPYTLSIHDDLDGGVFIKNKQNKTVWTSLVTQSLNLPASGGVVFFSGATPVGSPGWMAMGVPSPNMFVEGMVVSTQLYAPGKQNVLWTVTRLPPAD</sequence>
<organism evidence="3 4">
    <name type="scientific">Edaphochlamys debaryana</name>
    <dbReference type="NCBI Taxonomy" id="47281"/>
    <lineage>
        <taxon>Eukaryota</taxon>
        <taxon>Viridiplantae</taxon>
        <taxon>Chlorophyta</taxon>
        <taxon>core chlorophytes</taxon>
        <taxon>Chlorophyceae</taxon>
        <taxon>CS clade</taxon>
        <taxon>Chlamydomonadales</taxon>
        <taxon>Chlamydomonadales incertae sedis</taxon>
        <taxon>Edaphochlamys</taxon>
    </lineage>
</organism>
<protein>
    <submittedName>
        <fullName evidence="3">Uncharacterized protein</fullName>
    </submittedName>
</protein>